<reference evidence="3" key="3">
    <citation type="submission" date="2025-04" db="UniProtKB">
        <authorList>
            <consortium name="RefSeq"/>
        </authorList>
    </citation>
    <scope>IDENTIFICATION</scope>
    <source>
        <strain evidence="3">CBS 304.34</strain>
    </source>
</reference>
<dbReference type="GeneID" id="54469464"/>
<dbReference type="EMBL" id="MU003703">
    <property type="protein sequence ID" value="KAF2808535.1"/>
    <property type="molecule type" value="Genomic_DNA"/>
</dbReference>
<sequence>MIRVKTVLFRSTISLWRGEHTRVMVPTSSTPTALLAQGYWLQKLIRDTGLYSDAQNPGQQCSGPKDSMSICHLALSGWQKGTLRITRLGLFGLLQRLSSC</sequence>
<reference evidence="3" key="2">
    <citation type="submission" date="2020-04" db="EMBL/GenBank/DDBJ databases">
        <authorList>
            <consortium name="NCBI Genome Project"/>
        </authorList>
    </citation>
    <scope>NUCLEOTIDE SEQUENCE</scope>
    <source>
        <strain evidence="3">CBS 304.34</strain>
    </source>
</reference>
<organism evidence="1">
    <name type="scientific">Mytilinidion resinicola</name>
    <dbReference type="NCBI Taxonomy" id="574789"/>
    <lineage>
        <taxon>Eukaryota</taxon>
        <taxon>Fungi</taxon>
        <taxon>Dikarya</taxon>
        <taxon>Ascomycota</taxon>
        <taxon>Pezizomycotina</taxon>
        <taxon>Dothideomycetes</taxon>
        <taxon>Pleosporomycetidae</taxon>
        <taxon>Mytilinidiales</taxon>
        <taxon>Mytilinidiaceae</taxon>
        <taxon>Mytilinidion</taxon>
    </lineage>
</organism>
<accession>A0A6A6YKN9</accession>
<name>A0A6A6YKN9_9PEZI</name>
<dbReference type="Proteomes" id="UP000504636">
    <property type="component" value="Unplaced"/>
</dbReference>
<protein>
    <submittedName>
        <fullName evidence="1 3">Uncharacterized protein</fullName>
    </submittedName>
</protein>
<gene>
    <name evidence="1 3" type="ORF">BDZ99DRAFT_57632</name>
</gene>
<evidence type="ECO:0000313" key="2">
    <source>
        <dbReference type="Proteomes" id="UP000504636"/>
    </source>
</evidence>
<evidence type="ECO:0000313" key="1">
    <source>
        <dbReference type="EMBL" id="KAF2808535.1"/>
    </source>
</evidence>
<reference evidence="1 3" key="1">
    <citation type="journal article" date="2020" name="Stud. Mycol.">
        <title>101 Dothideomycetes genomes: a test case for predicting lifestyles and emergence of pathogens.</title>
        <authorList>
            <person name="Haridas S."/>
            <person name="Albert R."/>
            <person name="Binder M."/>
            <person name="Bloem J."/>
            <person name="Labutti K."/>
            <person name="Salamov A."/>
            <person name="Andreopoulos B."/>
            <person name="Baker S."/>
            <person name="Barry K."/>
            <person name="Bills G."/>
            <person name="Bluhm B."/>
            <person name="Cannon C."/>
            <person name="Castanera R."/>
            <person name="Culley D."/>
            <person name="Daum C."/>
            <person name="Ezra D."/>
            <person name="Gonzalez J."/>
            <person name="Henrissat B."/>
            <person name="Kuo A."/>
            <person name="Liang C."/>
            <person name="Lipzen A."/>
            <person name="Lutzoni F."/>
            <person name="Magnuson J."/>
            <person name="Mondo S."/>
            <person name="Nolan M."/>
            <person name="Ohm R."/>
            <person name="Pangilinan J."/>
            <person name="Park H.-J."/>
            <person name="Ramirez L."/>
            <person name="Alfaro M."/>
            <person name="Sun H."/>
            <person name="Tritt A."/>
            <person name="Yoshinaga Y."/>
            <person name="Zwiers L.-H."/>
            <person name="Turgeon B."/>
            <person name="Goodwin S."/>
            <person name="Spatafora J."/>
            <person name="Crous P."/>
            <person name="Grigoriev I."/>
        </authorList>
    </citation>
    <scope>NUCLEOTIDE SEQUENCE</scope>
    <source>
        <strain evidence="1 3">CBS 304.34</strain>
    </source>
</reference>
<keyword evidence="2" id="KW-1185">Reference proteome</keyword>
<dbReference type="AlphaFoldDB" id="A0A6A6YKN9"/>
<proteinExistence type="predicted"/>
<dbReference type="RefSeq" id="XP_033575499.1">
    <property type="nucleotide sequence ID" value="XM_033728571.1"/>
</dbReference>
<evidence type="ECO:0000313" key="3">
    <source>
        <dbReference type="RefSeq" id="XP_033575499.1"/>
    </source>
</evidence>